<dbReference type="Proteomes" id="UP000633509">
    <property type="component" value="Unassembled WGS sequence"/>
</dbReference>
<evidence type="ECO:0000313" key="1">
    <source>
        <dbReference type="EMBL" id="MBE1591588.1"/>
    </source>
</evidence>
<proteinExistence type="predicted"/>
<reference evidence="1 2" key="1">
    <citation type="submission" date="2020-10" db="EMBL/GenBank/DDBJ databases">
        <title>Sequencing the genomes of 1000 actinobacteria strains.</title>
        <authorList>
            <person name="Klenk H.-P."/>
        </authorList>
    </citation>
    <scope>NUCLEOTIDE SEQUENCE [LARGE SCALE GENOMIC DNA]</scope>
    <source>
        <strain evidence="1 2">DSM 43173</strain>
    </source>
</reference>
<keyword evidence="2" id="KW-1185">Reference proteome</keyword>
<gene>
    <name evidence="1" type="ORF">H4W80_009846</name>
</gene>
<protein>
    <submittedName>
        <fullName evidence="1">Uncharacterized protein</fullName>
    </submittedName>
</protein>
<evidence type="ECO:0000313" key="2">
    <source>
        <dbReference type="Proteomes" id="UP000633509"/>
    </source>
</evidence>
<name>A0ABR9MFA0_9ACTN</name>
<accession>A0ABR9MFA0</accession>
<comment type="caution">
    <text evidence="1">The sequence shown here is derived from an EMBL/GenBank/DDBJ whole genome shotgun (WGS) entry which is preliminary data.</text>
</comment>
<organism evidence="1 2">
    <name type="scientific">Nonomuraea angiospora</name>
    <dbReference type="NCBI Taxonomy" id="46172"/>
    <lineage>
        <taxon>Bacteria</taxon>
        <taxon>Bacillati</taxon>
        <taxon>Actinomycetota</taxon>
        <taxon>Actinomycetes</taxon>
        <taxon>Streptosporangiales</taxon>
        <taxon>Streptosporangiaceae</taxon>
        <taxon>Nonomuraea</taxon>
    </lineage>
</organism>
<sequence length="181" mass="20452">MTRRWIWLVPSKICMFSDARSSHSRKQLDHVGEQRLRLRAPRVASPWFQCSHGTATEQGQSLEEAMAIPRRGSRLITVDGTVFRWRVRHKPTYCQGMAWAPLSFAVERAEKPGRVLVVSLPCARPDNWLGERAIAIRPALVVECIRRAVEQGWNSGQPGPGFALTVTEDELIVPRANRLST</sequence>
<dbReference type="EMBL" id="JADBEK010000001">
    <property type="protein sequence ID" value="MBE1591588.1"/>
    <property type="molecule type" value="Genomic_DNA"/>
</dbReference>
<dbReference type="RefSeq" id="WP_192791276.1">
    <property type="nucleotide sequence ID" value="NZ_JADBEK010000001.1"/>
</dbReference>